<feature type="domain" description="Peptidase M16 N-terminal" evidence="6">
    <location>
        <begin position="74"/>
        <end position="212"/>
    </location>
</feature>
<dbReference type="PROSITE" id="PS00143">
    <property type="entry name" value="INSULINASE"/>
    <property type="match status" value="1"/>
</dbReference>
<keyword evidence="5" id="KW-0732">Signal</keyword>
<protein>
    <submittedName>
        <fullName evidence="8">Insulinase family protein</fullName>
    </submittedName>
</protein>
<name>A0ABU3YCE9_9SPHN</name>
<comment type="cofactor">
    <cofactor evidence="1">
        <name>Zn(2+)</name>
        <dbReference type="ChEBI" id="CHEBI:29105"/>
    </cofactor>
</comment>
<dbReference type="InterPro" id="IPR001431">
    <property type="entry name" value="Pept_M16_Zn_BS"/>
</dbReference>
<evidence type="ECO:0000256" key="3">
    <source>
        <dbReference type="ARBA" id="ARBA00023049"/>
    </source>
</evidence>
<dbReference type="SUPFAM" id="SSF63411">
    <property type="entry name" value="LuxS/MPP-like metallohydrolase"/>
    <property type="match status" value="4"/>
</dbReference>
<sequence>MLRFLRSPLLASIALSTLVPVAPVYAQTAPRPVQTAEDPWLYKGSDLVHDEAWKFGRLSNGLRYAVRKNGVPPGQVSVRVRIDAGSLMEQESERGFAHLLEHLSFRGSTFVPDGESKRIWQRLGVTFGSDSNASTTFTQTVYKLDLPTATPAGIDESFKILAGMMAAPAITQASLDAERPVVLAEAREQPGAQERMQDAMLGLMFAGQPLANRKPIGTTAALTGATPESVLAFHNRWYRPDRAVVIAIGDVDPATLEAMVQKHFGTWQGKGAAPKSPDFGKPVAEGNPVAASIVEPAVPPLAMMTIVRPWTVFSDTVIFNQKRMIDLVAIRIINRRLETRARSGGSFVGAGADLSDVGRSANITTVNVMPVGADWETALRDVRGVIADAQNAAPTQAEIDRELAEIRSSMQQRISTAPVESGMKLADDLVEAVDINETVTTPQASLDIFETAVKARMFTPATVQAAAKRVFEGTAVRALVNTHTPDPQLVTKVTAALASDAVGTVGKRKALGNVSFAQFPKLGAPGKVVSRTPVLPELEIEKVVFANGVNLLMRKDSSEVGKVYVNVRFGGGLNALPAQPSPGWAGEMALLASGIGKFGQEELDALIGNRQMGFDFDIAADAFRLGGQTNKADLPDQLRLFAAKLTAPAWDPNPITRAKTAVLSGYAGLDSSPDAVLGRDLEKLLHSGDPRWGIPERETIEATTPASFRKLWEPLLASGPIEVEVFGDMDSDATVQAVAATFGAMKPRAASTAPVPPITFPAHVDKPVVRTHSGKPDQAAAVIAWPTGAGSAGITESRKLEVLAAIFRDRMIDQLRSRAGVSYSPNVASQWPLGLSAGGKLIALGMVAPDKTDFFFTLAREIAADLVAKPVDADELNRALAPIKQTLLRQSSGNMFWMRLVEGGSYDPARISSVDTLARDVALTTPVEVQALAQKYLRPDRDWSMVVLPRPDAKAGG</sequence>
<dbReference type="PANTHER" id="PTHR11851:SF49">
    <property type="entry name" value="MITOCHONDRIAL-PROCESSING PEPTIDASE SUBUNIT ALPHA"/>
    <property type="match status" value="1"/>
</dbReference>
<evidence type="ECO:0000259" key="7">
    <source>
        <dbReference type="Pfam" id="PF05193"/>
    </source>
</evidence>
<comment type="caution">
    <text evidence="8">The sequence shown here is derived from an EMBL/GenBank/DDBJ whole genome shotgun (WGS) entry which is preliminary data.</text>
</comment>
<gene>
    <name evidence="8" type="ORF">RZN05_18840</name>
</gene>
<evidence type="ECO:0000313" key="9">
    <source>
        <dbReference type="Proteomes" id="UP001273531"/>
    </source>
</evidence>
<feature type="signal peptide" evidence="5">
    <location>
        <begin position="1"/>
        <end position="26"/>
    </location>
</feature>
<reference evidence="8 9" key="1">
    <citation type="submission" date="2023-10" db="EMBL/GenBank/DDBJ databases">
        <title>Sphingomonas sp. HF-S4 16S ribosomal RNA gene Genome sequencing and assembly.</title>
        <authorList>
            <person name="Lee H."/>
        </authorList>
    </citation>
    <scope>NUCLEOTIDE SEQUENCE [LARGE SCALE GENOMIC DNA]</scope>
    <source>
        <strain evidence="8 9">HF-S4</strain>
    </source>
</reference>
<accession>A0ABU3YCE9</accession>
<evidence type="ECO:0000259" key="6">
    <source>
        <dbReference type="Pfam" id="PF00675"/>
    </source>
</evidence>
<dbReference type="Pfam" id="PF05193">
    <property type="entry name" value="Peptidase_M16_C"/>
    <property type="match status" value="2"/>
</dbReference>
<feature type="domain" description="Peptidase M16 C-terminal" evidence="7">
    <location>
        <begin position="226"/>
        <end position="402"/>
    </location>
</feature>
<proteinExistence type="inferred from homology"/>
<dbReference type="InterPro" id="IPR007863">
    <property type="entry name" value="Peptidase_M16_C"/>
</dbReference>
<dbReference type="Gene3D" id="3.30.830.10">
    <property type="entry name" value="Metalloenzyme, LuxS/M16 peptidase-like"/>
    <property type="match status" value="4"/>
</dbReference>
<dbReference type="InterPro" id="IPR050361">
    <property type="entry name" value="MPP/UQCRC_Complex"/>
</dbReference>
<dbReference type="InterPro" id="IPR011249">
    <property type="entry name" value="Metalloenz_LuxS/M16"/>
</dbReference>
<dbReference type="PANTHER" id="PTHR11851">
    <property type="entry name" value="METALLOPROTEASE"/>
    <property type="match status" value="1"/>
</dbReference>
<evidence type="ECO:0000313" key="8">
    <source>
        <dbReference type="EMBL" id="MDV3459063.1"/>
    </source>
</evidence>
<keyword evidence="3" id="KW-0645">Protease</keyword>
<organism evidence="8 9">
    <name type="scientific">Sphingomonas agrestis</name>
    <dbReference type="NCBI Taxonomy" id="3080540"/>
    <lineage>
        <taxon>Bacteria</taxon>
        <taxon>Pseudomonadati</taxon>
        <taxon>Pseudomonadota</taxon>
        <taxon>Alphaproteobacteria</taxon>
        <taxon>Sphingomonadales</taxon>
        <taxon>Sphingomonadaceae</taxon>
        <taxon>Sphingomonas</taxon>
    </lineage>
</organism>
<evidence type="ECO:0000256" key="4">
    <source>
        <dbReference type="RuleBase" id="RU004447"/>
    </source>
</evidence>
<evidence type="ECO:0000256" key="1">
    <source>
        <dbReference type="ARBA" id="ARBA00001947"/>
    </source>
</evidence>
<comment type="similarity">
    <text evidence="2 4">Belongs to the peptidase M16 family.</text>
</comment>
<dbReference type="Proteomes" id="UP001273531">
    <property type="component" value="Unassembled WGS sequence"/>
</dbReference>
<evidence type="ECO:0000256" key="2">
    <source>
        <dbReference type="ARBA" id="ARBA00007261"/>
    </source>
</evidence>
<feature type="chain" id="PRO_5047140649" evidence="5">
    <location>
        <begin position="27"/>
        <end position="957"/>
    </location>
</feature>
<feature type="domain" description="Peptidase M16 C-terminal" evidence="7">
    <location>
        <begin position="721"/>
        <end position="880"/>
    </location>
</feature>
<keyword evidence="3" id="KW-0482">Metalloprotease</keyword>
<keyword evidence="9" id="KW-1185">Reference proteome</keyword>
<dbReference type="EMBL" id="JAWJEJ010000002">
    <property type="protein sequence ID" value="MDV3459063.1"/>
    <property type="molecule type" value="Genomic_DNA"/>
</dbReference>
<dbReference type="InterPro" id="IPR011765">
    <property type="entry name" value="Pept_M16_N"/>
</dbReference>
<dbReference type="Pfam" id="PF00675">
    <property type="entry name" value="Peptidase_M16"/>
    <property type="match status" value="1"/>
</dbReference>
<dbReference type="RefSeq" id="WP_317228222.1">
    <property type="nucleotide sequence ID" value="NZ_JAWJEJ010000002.1"/>
</dbReference>
<evidence type="ECO:0000256" key="5">
    <source>
        <dbReference type="SAM" id="SignalP"/>
    </source>
</evidence>
<keyword evidence="3" id="KW-0378">Hydrolase</keyword>